<evidence type="ECO:0000313" key="12">
    <source>
        <dbReference type="EMBL" id="CCK73584.1"/>
    </source>
</evidence>
<dbReference type="AlphaFoldDB" id="J7REP1"/>
<evidence type="ECO:0000313" key="13">
    <source>
        <dbReference type="Proteomes" id="UP000000689"/>
    </source>
</evidence>
<evidence type="ECO:0000259" key="11">
    <source>
        <dbReference type="PROSITE" id="PS51722"/>
    </source>
</evidence>
<dbReference type="InterPro" id="IPR027417">
    <property type="entry name" value="P-loop_NTPase"/>
</dbReference>
<evidence type="ECO:0000256" key="10">
    <source>
        <dbReference type="ARBA" id="ARBA00044200"/>
    </source>
</evidence>
<dbReference type="Proteomes" id="UP000000689">
    <property type="component" value="Chromosome 7"/>
</dbReference>
<dbReference type="InterPro" id="IPR053905">
    <property type="entry name" value="EF-G-like_DII"/>
</dbReference>
<keyword evidence="6" id="KW-0809">Transit peptide</keyword>
<dbReference type="EMBL" id="HE580273">
    <property type="protein sequence ID" value="CCK73584.1"/>
    <property type="molecule type" value="Genomic_DNA"/>
</dbReference>
<dbReference type="GO" id="GO:0003743">
    <property type="term" value="F:translation initiation factor activity"/>
    <property type="evidence" value="ECO:0007669"/>
    <property type="project" value="UniProtKB-KW"/>
</dbReference>
<dbReference type="Pfam" id="PF04760">
    <property type="entry name" value="IF2_N"/>
    <property type="match status" value="1"/>
</dbReference>
<protein>
    <recommendedName>
        <fullName evidence="10">Translation initiation factor IF-2, mitochondrial</fullName>
    </recommendedName>
</protein>
<dbReference type="GO" id="GO:0000049">
    <property type="term" value="F:tRNA binding"/>
    <property type="evidence" value="ECO:0007669"/>
    <property type="project" value="EnsemblFungi"/>
</dbReference>
<dbReference type="InterPro" id="IPR009000">
    <property type="entry name" value="Transl_B-barrel_sf"/>
</dbReference>
<reference evidence="12 13" key="1">
    <citation type="journal article" date="2011" name="Proc. Natl. Acad. Sci. U.S.A.">
        <title>Evolutionary erosion of yeast sex chromosomes by mating-type switching accidents.</title>
        <authorList>
            <person name="Gordon J.L."/>
            <person name="Armisen D."/>
            <person name="Proux-Wera E."/>
            <person name="Oheigeartaigh S.S."/>
            <person name="Byrne K.P."/>
            <person name="Wolfe K.H."/>
        </authorList>
    </citation>
    <scope>NUCLEOTIDE SEQUENCE [LARGE SCALE GENOMIC DNA]</scope>
    <source>
        <strain evidence="13">ATCC 10597 / BCRC 20456 / CBS 421 / NBRC 0211 / NRRL Y-12639</strain>
    </source>
</reference>
<evidence type="ECO:0000256" key="1">
    <source>
        <dbReference type="ARBA" id="ARBA00004173"/>
    </source>
</evidence>
<evidence type="ECO:0000256" key="6">
    <source>
        <dbReference type="ARBA" id="ARBA00022946"/>
    </source>
</evidence>
<dbReference type="PANTHER" id="PTHR43381">
    <property type="entry name" value="TRANSLATION INITIATION FACTOR IF-2-RELATED"/>
    <property type="match status" value="1"/>
</dbReference>
<evidence type="ECO:0000256" key="8">
    <source>
        <dbReference type="ARBA" id="ARBA00023134"/>
    </source>
</evidence>
<dbReference type="GO" id="GO:0032543">
    <property type="term" value="P:mitochondrial translation"/>
    <property type="evidence" value="ECO:0007669"/>
    <property type="project" value="EnsemblFungi"/>
</dbReference>
<dbReference type="FunFam" id="2.40.30.10:FF:000008">
    <property type="entry name" value="Translation initiation factor IF-2"/>
    <property type="match status" value="1"/>
</dbReference>
<dbReference type="SUPFAM" id="SSF52156">
    <property type="entry name" value="Initiation factor IF2/eIF5b, domain 3"/>
    <property type="match status" value="1"/>
</dbReference>
<dbReference type="InterPro" id="IPR023115">
    <property type="entry name" value="TIF_IF2_dom3"/>
</dbReference>
<dbReference type="InterPro" id="IPR044145">
    <property type="entry name" value="IF2_II"/>
</dbReference>
<dbReference type="eggNOG" id="KOG1145">
    <property type="taxonomic scope" value="Eukaryota"/>
</dbReference>
<evidence type="ECO:0000256" key="2">
    <source>
        <dbReference type="ARBA" id="ARBA00007733"/>
    </source>
</evidence>
<dbReference type="Pfam" id="PF00009">
    <property type="entry name" value="GTP_EFTU"/>
    <property type="match status" value="1"/>
</dbReference>
<dbReference type="PANTHER" id="PTHR43381:SF20">
    <property type="entry name" value="TRANSLATION INITIATION FACTOR IF-2, MITOCHONDRIAL"/>
    <property type="match status" value="1"/>
</dbReference>
<dbReference type="GO" id="GO:0003924">
    <property type="term" value="F:GTPase activity"/>
    <property type="evidence" value="ECO:0007669"/>
    <property type="project" value="EnsemblFungi"/>
</dbReference>
<dbReference type="GeneID" id="13927050"/>
<dbReference type="SUPFAM" id="SSF50447">
    <property type="entry name" value="Translation proteins"/>
    <property type="match status" value="2"/>
</dbReference>
<dbReference type="KEGG" id="ndi:NDAI_0G06010"/>
<dbReference type="GO" id="GO:0005525">
    <property type="term" value="F:GTP binding"/>
    <property type="evidence" value="ECO:0007669"/>
    <property type="project" value="UniProtKB-KW"/>
</dbReference>
<evidence type="ECO:0000256" key="3">
    <source>
        <dbReference type="ARBA" id="ARBA00022540"/>
    </source>
</evidence>
<dbReference type="Gene3D" id="2.40.30.10">
    <property type="entry name" value="Translation factors"/>
    <property type="match status" value="2"/>
</dbReference>
<keyword evidence="13" id="KW-1185">Reference proteome</keyword>
<dbReference type="OMA" id="RKNPWMN"/>
<evidence type="ECO:0000256" key="4">
    <source>
        <dbReference type="ARBA" id="ARBA00022741"/>
    </source>
</evidence>
<accession>J7REP1</accession>
<comment type="subcellular location">
    <subcellularLocation>
        <location evidence="1">Mitochondrion</location>
    </subcellularLocation>
</comment>
<sequence>MHHTLFKCSPIIFQGNGVVVRNLLALNKGSLASCWALEREHWRHYAKGYPKNKLSRYMKNNKPKELDFTIPNYISVSKLANLLNCRIETLMKDLRKLGFSNTTHNYILSKEYVELILQEYNYNLPASSLTLTSANAYDELKSPIDPKLLKKRPPIVTIMGHVDHGKTTIIDYLRKSSVVAQEHGGITQHIGAFKITTPITKKNITFLDTPGHAAFLKMRERGANITDIIVLVISIEDSIMPQTLEAIKHIKKSGNELVVAITKIDMISRKQDREKALDKVMNDLINNDISIEKIGGDVQVVPISAKTGENMDLLEESIVLLSDMMDLRSENSPRTTVEGWVIESKVKKTVGNVATVLIKKGTLRNGTILLSGDTYCKVRSMTDEFGKQASKAEPSQVVEILGWKSLVNAGDEVLQAKTEAIAKKLIAKRAALLEVEKEATFVDKLNEKTAFELKKGKDAEQVKEDDDNDEENIVEKGPKQINFIVKSDVSGSAEAIQESIASLGNDEVKCTVISSTVGLPTEGDYKMAQITNSQIFCFNLGNLPNDIINNKYHIPIKQFNVIYKLIEEVIKTLTDNLKPIFEKKFIGTVDIREIFEFTVKKKIIKIAGCKVRSGVINKNSLVQIVRGPGKEVIYDGKIASLKHGKDDITEATKGHECGITFDNRFEDYKADDSILIYENIKIQRYL</sequence>
<dbReference type="SUPFAM" id="SSF52540">
    <property type="entry name" value="P-loop containing nucleoside triphosphate hydrolases"/>
    <property type="match status" value="1"/>
</dbReference>
<dbReference type="CDD" id="cd03702">
    <property type="entry name" value="IF2_mtIF2_II"/>
    <property type="match status" value="1"/>
</dbReference>
<dbReference type="CDD" id="cd03692">
    <property type="entry name" value="mtIF2_IVc"/>
    <property type="match status" value="1"/>
</dbReference>
<evidence type="ECO:0000256" key="5">
    <source>
        <dbReference type="ARBA" id="ARBA00022917"/>
    </source>
</evidence>
<keyword evidence="3" id="KW-0396">Initiation factor</keyword>
<dbReference type="FunFam" id="2.40.30.10:FF:000126">
    <property type="entry name" value="Mitochondrial translation initiation factor"/>
    <property type="match status" value="1"/>
</dbReference>
<dbReference type="OrthoDB" id="361630at2759"/>
<dbReference type="RefSeq" id="XP_003980260.1">
    <property type="nucleotide sequence ID" value="XM_003980211.1"/>
</dbReference>
<dbReference type="FunFam" id="3.40.50.300:FF:000019">
    <property type="entry name" value="Translation initiation factor IF-2"/>
    <property type="match status" value="1"/>
</dbReference>
<dbReference type="NCBIfam" id="TIGR00487">
    <property type="entry name" value="IF-2"/>
    <property type="match status" value="1"/>
</dbReference>
<dbReference type="InterPro" id="IPR005225">
    <property type="entry name" value="Small_GTP-bd"/>
</dbReference>
<keyword evidence="4" id="KW-0547">Nucleotide-binding</keyword>
<keyword evidence="7" id="KW-0496">Mitochondrion</keyword>
<dbReference type="InterPro" id="IPR006847">
    <property type="entry name" value="IF2_N"/>
</dbReference>
<dbReference type="Gene3D" id="3.40.50.10050">
    <property type="entry name" value="Translation initiation factor IF- 2, domain 3"/>
    <property type="match status" value="1"/>
</dbReference>
<dbReference type="InterPro" id="IPR015760">
    <property type="entry name" value="TIF_IF2"/>
</dbReference>
<evidence type="ECO:0000256" key="9">
    <source>
        <dbReference type="ARBA" id="ARBA00025162"/>
    </source>
</evidence>
<dbReference type="PROSITE" id="PS51722">
    <property type="entry name" value="G_TR_2"/>
    <property type="match status" value="1"/>
</dbReference>
<feature type="domain" description="Tr-type G" evidence="11">
    <location>
        <begin position="151"/>
        <end position="328"/>
    </location>
</feature>
<dbReference type="HOGENOM" id="CLU_006301_10_2_1"/>
<dbReference type="InterPro" id="IPR000795">
    <property type="entry name" value="T_Tr_GTP-bd_dom"/>
</dbReference>
<dbReference type="Pfam" id="PF22042">
    <property type="entry name" value="EF-G_D2"/>
    <property type="match status" value="1"/>
</dbReference>
<evidence type="ECO:0000256" key="7">
    <source>
        <dbReference type="ARBA" id="ARBA00023128"/>
    </source>
</evidence>
<comment type="function">
    <text evidence="9">One of the essential components for the initiation of protein synthesis. Protects formylmethionyl-tRNA from spontaneous hydrolysis and promotes its binding to the 30S ribosomal subunits. Also involved in the hydrolysis of GTP during the formation of the 70S ribosomal complex.</text>
</comment>
<gene>
    <name evidence="12" type="primary">NDAI0G06010</name>
    <name evidence="12" type="ordered locus">NDAI_0G06010</name>
</gene>
<dbReference type="NCBIfam" id="TIGR00231">
    <property type="entry name" value="small_GTP"/>
    <property type="match status" value="1"/>
</dbReference>
<dbReference type="GO" id="GO:0005739">
    <property type="term" value="C:mitochondrion"/>
    <property type="evidence" value="ECO:0007669"/>
    <property type="project" value="UniProtKB-SubCell"/>
</dbReference>
<dbReference type="Pfam" id="PF11987">
    <property type="entry name" value="IF-2"/>
    <property type="match status" value="1"/>
</dbReference>
<keyword evidence="5" id="KW-0648">Protein biosynthesis</keyword>
<keyword evidence="8" id="KW-0342">GTP-binding</keyword>
<organism evidence="12 13">
    <name type="scientific">Naumovozyma dairenensis (strain ATCC 10597 / BCRC 20456 / CBS 421 / NBRC 0211 / NRRL Y-12639)</name>
    <name type="common">Saccharomyces dairenensis</name>
    <dbReference type="NCBI Taxonomy" id="1071378"/>
    <lineage>
        <taxon>Eukaryota</taxon>
        <taxon>Fungi</taxon>
        <taxon>Dikarya</taxon>
        <taxon>Ascomycota</taxon>
        <taxon>Saccharomycotina</taxon>
        <taxon>Saccharomycetes</taxon>
        <taxon>Saccharomycetales</taxon>
        <taxon>Saccharomycetaceae</taxon>
        <taxon>Naumovozyma</taxon>
    </lineage>
</organism>
<dbReference type="STRING" id="1071378.J7REP1"/>
<dbReference type="Gene3D" id="3.40.50.300">
    <property type="entry name" value="P-loop containing nucleotide triphosphate hydrolases"/>
    <property type="match status" value="1"/>
</dbReference>
<dbReference type="InterPro" id="IPR000178">
    <property type="entry name" value="TF_IF2_bacterial-like"/>
</dbReference>
<dbReference type="InterPro" id="IPR036925">
    <property type="entry name" value="TIF_IF2_dom3_sf"/>
</dbReference>
<name>J7REP1_NAUDC</name>
<proteinExistence type="inferred from homology"/>
<comment type="similarity">
    <text evidence="2">Belongs to the TRAFAC class translation factor GTPase superfamily. Classic translation factor GTPase family. IF-2 subfamily.</text>
</comment>
<dbReference type="FunFam" id="3.40.50.10050:FF:000001">
    <property type="entry name" value="Translation initiation factor IF-2"/>
    <property type="match status" value="1"/>
</dbReference>
<dbReference type="CDD" id="cd01887">
    <property type="entry name" value="IF2_eIF5B"/>
    <property type="match status" value="1"/>
</dbReference>